<reference evidence="7" key="1">
    <citation type="journal article" date="2021" name="Front. Microbiol.">
        <title>Comprehensive Comparative Genomics and Phenotyping of Methylobacterium Species.</title>
        <authorList>
            <person name="Alessa O."/>
            <person name="Ogura Y."/>
            <person name="Fujitani Y."/>
            <person name="Takami H."/>
            <person name="Hayashi T."/>
            <person name="Sahin N."/>
            <person name="Tani A."/>
        </authorList>
    </citation>
    <scope>NUCLEOTIDE SEQUENCE</scope>
    <source>
        <strain evidence="7">DSM 19015</strain>
    </source>
</reference>
<dbReference type="Gene3D" id="1.10.287.950">
    <property type="entry name" value="Methyl-accepting chemotaxis protein"/>
    <property type="match status" value="1"/>
</dbReference>
<reference evidence="7" key="2">
    <citation type="submission" date="2021-08" db="EMBL/GenBank/DDBJ databases">
        <authorList>
            <person name="Tani A."/>
            <person name="Ola A."/>
            <person name="Ogura Y."/>
            <person name="Katsura K."/>
            <person name="Hayashi T."/>
        </authorList>
    </citation>
    <scope>NUCLEOTIDE SEQUENCE</scope>
    <source>
        <strain evidence="7">DSM 19015</strain>
    </source>
</reference>
<dbReference type="PRINTS" id="PR00260">
    <property type="entry name" value="CHEMTRNSDUCR"/>
</dbReference>
<proteinExistence type="inferred from homology"/>
<accession>A0ABQ4RX82</accession>
<evidence type="ECO:0000256" key="2">
    <source>
        <dbReference type="ARBA" id="ARBA00029447"/>
    </source>
</evidence>
<keyword evidence="4" id="KW-0472">Membrane</keyword>
<dbReference type="InterPro" id="IPR003660">
    <property type="entry name" value="HAMP_dom"/>
</dbReference>
<comment type="caution">
    <text evidence="7">The sequence shown here is derived from an EMBL/GenBank/DDBJ whole genome shotgun (WGS) entry which is preliminary data.</text>
</comment>
<protein>
    <recommendedName>
        <fullName evidence="9">Chemotaxis protein</fullName>
    </recommendedName>
</protein>
<evidence type="ECO:0000313" key="8">
    <source>
        <dbReference type="Proteomes" id="UP001055125"/>
    </source>
</evidence>
<dbReference type="Pfam" id="PF00672">
    <property type="entry name" value="HAMP"/>
    <property type="match status" value="1"/>
</dbReference>
<gene>
    <name evidence="7" type="ORF">OCOJLMKI_1506</name>
</gene>
<dbReference type="SUPFAM" id="SSF58104">
    <property type="entry name" value="Methyl-accepting chemotaxis protein (MCP) signaling domain"/>
    <property type="match status" value="1"/>
</dbReference>
<keyword evidence="4" id="KW-0812">Transmembrane</keyword>
<evidence type="ECO:0000313" key="7">
    <source>
        <dbReference type="EMBL" id="GJD94304.1"/>
    </source>
</evidence>
<evidence type="ECO:0008006" key="9">
    <source>
        <dbReference type="Google" id="ProtNLM"/>
    </source>
</evidence>
<sequence length="561" mass="57972">MLSNIKILWKILGVLAPVTLIVTGTVWFAMSQMAKIDGDYSALIAKDARAAVEMRRVNRLVHVAMYRTYRMIAETDVAQIKASEDALNLVPDEVRTSLQKVRVGVPAMAGRVDAIGARFETFIAAAAEIRQLAAMNLDGEAVNLIRANVDPVFTPMAAAIGQTAEELQAGMDRESDKLTAQGTDVQRTTMMLAGGGLVLAIAMAFFVVISGITRPLAALVGVLQRMAQGDFAAEIAASKRGDEIGAVGRAVEAIKDKVAEQAAAEALTRQAADQRSAAERRQARLTMADSFEGSVGGILETVASAATELQATARTLTNTAGQTASQTSSVAAAAEEASTNVTMVSAAAEELGGSVSEISRQVGGSADLARRAVEEAGQTAALVQELSDAAAQIGNVVALISNIAGQTNLLALNATIEAARAGEAGRGFAVVATEVKELASQTAKATDEIAGQITRIQGSTGQAVTAISGITERIREISSMTTTIAAAVEEQGAATQEIVRNVTQAATGTGQVTANISGVAGAAEETGAAASQVLSSASELSRQSEHLRAEVHRFLGTIRAA</sequence>
<evidence type="ECO:0000256" key="4">
    <source>
        <dbReference type="SAM" id="Phobius"/>
    </source>
</evidence>
<evidence type="ECO:0000256" key="1">
    <source>
        <dbReference type="ARBA" id="ARBA00023224"/>
    </source>
</evidence>
<comment type="similarity">
    <text evidence="2">Belongs to the methyl-accepting chemotaxis (MCP) protein family.</text>
</comment>
<dbReference type="Pfam" id="PF00015">
    <property type="entry name" value="MCPsignal"/>
    <property type="match status" value="1"/>
</dbReference>
<dbReference type="Proteomes" id="UP001055125">
    <property type="component" value="Unassembled WGS sequence"/>
</dbReference>
<dbReference type="SMART" id="SM00304">
    <property type="entry name" value="HAMP"/>
    <property type="match status" value="1"/>
</dbReference>
<feature type="transmembrane region" description="Helical" evidence="4">
    <location>
        <begin position="190"/>
        <end position="209"/>
    </location>
</feature>
<keyword evidence="8" id="KW-1185">Reference proteome</keyword>
<dbReference type="PROSITE" id="PS50885">
    <property type="entry name" value="HAMP"/>
    <property type="match status" value="1"/>
</dbReference>
<dbReference type="InterPro" id="IPR004090">
    <property type="entry name" value="Chemotax_Me-accpt_rcpt"/>
</dbReference>
<dbReference type="SMART" id="SM00283">
    <property type="entry name" value="MA"/>
    <property type="match status" value="1"/>
</dbReference>
<feature type="domain" description="HAMP" evidence="6">
    <location>
        <begin position="210"/>
        <end position="263"/>
    </location>
</feature>
<feature type="domain" description="Methyl-accepting transducer" evidence="5">
    <location>
        <begin position="298"/>
        <end position="541"/>
    </location>
</feature>
<name>A0ABQ4RX82_9HYPH</name>
<evidence type="ECO:0000259" key="5">
    <source>
        <dbReference type="PROSITE" id="PS50111"/>
    </source>
</evidence>
<keyword evidence="4" id="KW-1133">Transmembrane helix</keyword>
<dbReference type="Gene3D" id="6.10.340.10">
    <property type="match status" value="1"/>
</dbReference>
<evidence type="ECO:0000259" key="6">
    <source>
        <dbReference type="PROSITE" id="PS50885"/>
    </source>
</evidence>
<feature type="transmembrane region" description="Helical" evidence="4">
    <location>
        <begin position="7"/>
        <end position="30"/>
    </location>
</feature>
<dbReference type="CDD" id="cd06225">
    <property type="entry name" value="HAMP"/>
    <property type="match status" value="1"/>
</dbReference>
<keyword evidence="1 3" id="KW-0807">Transducer</keyword>
<dbReference type="PANTHER" id="PTHR32089">
    <property type="entry name" value="METHYL-ACCEPTING CHEMOTAXIS PROTEIN MCPB"/>
    <property type="match status" value="1"/>
</dbReference>
<dbReference type="PROSITE" id="PS50111">
    <property type="entry name" value="CHEMOTAXIS_TRANSDUC_2"/>
    <property type="match status" value="1"/>
</dbReference>
<evidence type="ECO:0000256" key="3">
    <source>
        <dbReference type="PROSITE-ProRule" id="PRU00284"/>
    </source>
</evidence>
<organism evidence="7 8">
    <name type="scientific">Methylobacterium iners</name>
    <dbReference type="NCBI Taxonomy" id="418707"/>
    <lineage>
        <taxon>Bacteria</taxon>
        <taxon>Pseudomonadati</taxon>
        <taxon>Pseudomonadota</taxon>
        <taxon>Alphaproteobacteria</taxon>
        <taxon>Hyphomicrobiales</taxon>
        <taxon>Methylobacteriaceae</taxon>
        <taxon>Methylobacterium</taxon>
    </lineage>
</organism>
<dbReference type="PANTHER" id="PTHR32089:SF112">
    <property type="entry name" value="LYSOZYME-LIKE PROTEIN-RELATED"/>
    <property type="match status" value="1"/>
</dbReference>
<dbReference type="EMBL" id="BPQP01000020">
    <property type="protein sequence ID" value="GJD94304.1"/>
    <property type="molecule type" value="Genomic_DNA"/>
</dbReference>
<dbReference type="InterPro" id="IPR004089">
    <property type="entry name" value="MCPsignal_dom"/>
</dbReference>